<dbReference type="CDD" id="cd03443">
    <property type="entry name" value="PaaI_thioesterase"/>
    <property type="match status" value="1"/>
</dbReference>
<proteinExistence type="inferred from homology"/>
<dbReference type="PANTHER" id="PTHR43240:SF5">
    <property type="entry name" value="1,4-DIHYDROXY-2-NAPHTHOYL-COA THIOESTERASE 1"/>
    <property type="match status" value="1"/>
</dbReference>
<evidence type="ECO:0000313" key="4">
    <source>
        <dbReference type="EMBL" id="BCR03771.1"/>
    </source>
</evidence>
<dbReference type="Gene3D" id="3.10.129.10">
    <property type="entry name" value="Hotdog Thioesterase"/>
    <property type="match status" value="1"/>
</dbReference>
<evidence type="ECO:0000256" key="1">
    <source>
        <dbReference type="ARBA" id="ARBA00008324"/>
    </source>
</evidence>
<dbReference type="Proteomes" id="UP001319827">
    <property type="component" value="Chromosome"/>
</dbReference>
<dbReference type="SUPFAM" id="SSF54637">
    <property type="entry name" value="Thioesterase/thiol ester dehydrase-isomerase"/>
    <property type="match status" value="1"/>
</dbReference>
<dbReference type="EMBL" id="AP024355">
    <property type="protein sequence ID" value="BCR03771.1"/>
    <property type="molecule type" value="Genomic_DNA"/>
</dbReference>
<accession>A0ABN6DUV4</accession>
<keyword evidence="5" id="KW-1185">Reference proteome</keyword>
<protein>
    <submittedName>
        <fullName evidence="4">Thioesterase</fullName>
    </submittedName>
</protein>
<organism evidence="4 5">
    <name type="scientific">Desulfuromonas versatilis</name>
    <dbReference type="NCBI Taxonomy" id="2802975"/>
    <lineage>
        <taxon>Bacteria</taxon>
        <taxon>Pseudomonadati</taxon>
        <taxon>Thermodesulfobacteriota</taxon>
        <taxon>Desulfuromonadia</taxon>
        <taxon>Desulfuromonadales</taxon>
        <taxon>Desulfuromonadaceae</taxon>
        <taxon>Desulfuromonas</taxon>
    </lineage>
</organism>
<name>A0ABN6DUV4_9BACT</name>
<reference evidence="4 5" key="1">
    <citation type="journal article" date="2016" name="C (Basel)">
        <title>Selective Growth of and Electricity Production by Marine Exoelectrogenic Bacteria in Self-Aggregated Hydrogel of Microbially Reduced Graphene Oxide.</title>
        <authorList>
            <person name="Yoshida N."/>
            <person name="Goto Y."/>
            <person name="Miyata Y."/>
        </authorList>
    </citation>
    <scope>NUCLEOTIDE SEQUENCE [LARGE SCALE GENOMIC DNA]</scope>
    <source>
        <strain evidence="4 5">NIT-T3</strain>
    </source>
</reference>
<sequence length="147" mass="16612">MAIWFHEVTLDEVNRLGRGNMIEHLGMEFYEIGPDFLKAKMPVDHRTRQPEGLLHGGASVALAETLGSYAANLVVDPEKYYCVGQEINANHVRGLRQGWVFGATRPLHLGRRSQIWEIQIEDEQERLVCVSRLTMAVVELKSLRTGA</sequence>
<dbReference type="NCBIfam" id="TIGR00369">
    <property type="entry name" value="unchar_dom_1"/>
    <property type="match status" value="1"/>
</dbReference>
<dbReference type="PANTHER" id="PTHR43240">
    <property type="entry name" value="1,4-DIHYDROXY-2-NAPHTHOYL-COA THIOESTERASE 1"/>
    <property type="match status" value="1"/>
</dbReference>
<reference evidence="4 5" key="2">
    <citation type="journal article" date="2021" name="Int. J. Syst. Evol. Microbiol.">
        <title>Isolation and Polyphasic Characterization of Desulfuromonas versatilis sp. Nov., an Electrogenic Bacteria Capable of Versatile Metabolism Isolated from a Graphene Oxide-Reducing Enrichment Culture.</title>
        <authorList>
            <person name="Xie L."/>
            <person name="Yoshida N."/>
            <person name="Ishii S."/>
            <person name="Meng L."/>
        </authorList>
    </citation>
    <scope>NUCLEOTIDE SEQUENCE [LARGE SCALE GENOMIC DNA]</scope>
    <source>
        <strain evidence="4 5">NIT-T3</strain>
    </source>
</reference>
<dbReference type="Pfam" id="PF03061">
    <property type="entry name" value="4HBT"/>
    <property type="match status" value="1"/>
</dbReference>
<gene>
    <name evidence="4" type="ORF">DESUT3_08400</name>
</gene>
<comment type="similarity">
    <text evidence="1">Belongs to the thioesterase PaaI family.</text>
</comment>
<evidence type="ECO:0000313" key="5">
    <source>
        <dbReference type="Proteomes" id="UP001319827"/>
    </source>
</evidence>
<keyword evidence="2" id="KW-0378">Hydrolase</keyword>
<evidence type="ECO:0000259" key="3">
    <source>
        <dbReference type="Pfam" id="PF03061"/>
    </source>
</evidence>
<evidence type="ECO:0000256" key="2">
    <source>
        <dbReference type="ARBA" id="ARBA00022801"/>
    </source>
</evidence>
<feature type="domain" description="Thioesterase" evidence="3">
    <location>
        <begin position="52"/>
        <end position="129"/>
    </location>
</feature>
<dbReference type="RefSeq" id="WP_221251218.1">
    <property type="nucleotide sequence ID" value="NZ_AP024355.1"/>
</dbReference>
<dbReference type="InterPro" id="IPR003736">
    <property type="entry name" value="PAAI_dom"/>
</dbReference>
<dbReference type="InterPro" id="IPR029069">
    <property type="entry name" value="HotDog_dom_sf"/>
</dbReference>
<dbReference type="InterPro" id="IPR006683">
    <property type="entry name" value="Thioestr_dom"/>
</dbReference>